<evidence type="ECO:0000256" key="7">
    <source>
        <dbReference type="ARBA" id="ARBA00022777"/>
    </source>
</evidence>
<keyword evidence="15" id="KW-1185">Reference proteome</keyword>
<dbReference type="Gene3D" id="1.10.287.130">
    <property type="match status" value="1"/>
</dbReference>
<dbReference type="InterPro" id="IPR036890">
    <property type="entry name" value="HATPase_C_sf"/>
</dbReference>
<evidence type="ECO:0000256" key="3">
    <source>
        <dbReference type="ARBA" id="ARBA00012438"/>
    </source>
</evidence>
<keyword evidence="4" id="KW-0597">Phosphoprotein</keyword>
<dbReference type="Gene3D" id="6.10.340.10">
    <property type="match status" value="1"/>
</dbReference>
<evidence type="ECO:0000256" key="2">
    <source>
        <dbReference type="ARBA" id="ARBA00004370"/>
    </source>
</evidence>
<dbReference type="PANTHER" id="PTHR45436:SF8">
    <property type="entry name" value="HISTIDINE KINASE"/>
    <property type="match status" value="1"/>
</dbReference>
<evidence type="ECO:0000256" key="8">
    <source>
        <dbReference type="ARBA" id="ARBA00022989"/>
    </source>
</evidence>
<dbReference type="PRINTS" id="PR00344">
    <property type="entry name" value="BCTRLSENSOR"/>
</dbReference>
<dbReference type="InterPro" id="IPR003660">
    <property type="entry name" value="HAMP_dom"/>
</dbReference>
<evidence type="ECO:0000256" key="1">
    <source>
        <dbReference type="ARBA" id="ARBA00000085"/>
    </source>
</evidence>
<evidence type="ECO:0000313" key="14">
    <source>
        <dbReference type="EMBL" id="NKI17826.1"/>
    </source>
</evidence>
<dbReference type="InterPro" id="IPR036097">
    <property type="entry name" value="HisK_dim/P_sf"/>
</dbReference>
<dbReference type="SMART" id="SM00304">
    <property type="entry name" value="HAMP"/>
    <property type="match status" value="1"/>
</dbReference>
<proteinExistence type="predicted"/>
<dbReference type="InterPro" id="IPR004358">
    <property type="entry name" value="Sig_transdc_His_kin-like_C"/>
</dbReference>
<comment type="catalytic activity">
    <reaction evidence="1">
        <text>ATP + protein L-histidine = ADP + protein N-phospho-L-histidine.</text>
        <dbReference type="EC" id="2.7.13.3"/>
    </reaction>
</comment>
<keyword evidence="5" id="KW-0808">Transferase</keyword>
<evidence type="ECO:0000313" key="15">
    <source>
        <dbReference type="Proteomes" id="UP000765845"/>
    </source>
</evidence>
<dbReference type="EMBL" id="JAAWWK010000003">
    <property type="protein sequence ID" value="NKI17826.1"/>
    <property type="molecule type" value="Genomic_DNA"/>
</dbReference>
<dbReference type="RefSeq" id="WP_168450364.1">
    <property type="nucleotide sequence ID" value="NZ_JAAWWK010000003.1"/>
</dbReference>
<dbReference type="SMART" id="SM00388">
    <property type="entry name" value="HisKA"/>
    <property type="match status" value="1"/>
</dbReference>
<feature type="domain" description="HAMP" evidence="13">
    <location>
        <begin position="185"/>
        <end position="238"/>
    </location>
</feature>
<organism evidence="14 15">
    <name type="scientific">Spongiibacter thalassae</name>
    <dbReference type="NCBI Taxonomy" id="2721624"/>
    <lineage>
        <taxon>Bacteria</taxon>
        <taxon>Pseudomonadati</taxon>
        <taxon>Pseudomonadota</taxon>
        <taxon>Gammaproteobacteria</taxon>
        <taxon>Cellvibrionales</taxon>
        <taxon>Spongiibacteraceae</taxon>
        <taxon>Spongiibacter</taxon>
    </lineage>
</organism>
<gene>
    <name evidence="14" type="ORF">HCU74_10365</name>
</gene>
<dbReference type="SMART" id="SM00387">
    <property type="entry name" value="HATPase_c"/>
    <property type="match status" value="1"/>
</dbReference>
<keyword evidence="7 14" id="KW-0418">Kinase</keyword>
<keyword evidence="6 11" id="KW-0812">Transmembrane</keyword>
<comment type="subcellular location">
    <subcellularLocation>
        <location evidence="2">Membrane</location>
    </subcellularLocation>
</comment>
<feature type="domain" description="Histidine kinase" evidence="12">
    <location>
        <begin position="246"/>
        <end position="459"/>
    </location>
</feature>
<comment type="caution">
    <text evidence="14">The sequence shown here is derived from an EMBL/GenBank/DDBJ whole genome shotgun (WGS) entry which is preliminary data.</text>
</comment>
<evidence type="ECO:0000256" key="10">
    <source>
        <dbReference type="ARBA" id="ARBA00023136"/>
    </source>
</evidence>
<dbReference type="GO" id="GO:0016301">
    <property type="term" value="F:kinase activity"/>
    <property type="evidence" value="ECO:0007669"/>
    <property type="project" value="UniProtKB-KW"/>
</dbReference>
<dbReference type="Pfam" id="PF00512">
    <property type="entry name" value="HisKA"/>
    <property type="match status" value="1"/>
</dbReference>
<keyword evidence="8 11" id="KW-1133">Transmembrane helix</keyword>
<dbReference type="SUPFAM" id="SSF55874">
    <property type="entry name" value="ATPase domain of HSP90 chaperone/DNA topoisomerase II/histidine kinase"/>
    <property type="match status" value="1"/>
</dbReference>
<evidence type="ECO:0000256" key="6">
    <source>
        <dbReference type="ARBA" id="ARBA00022692"/>
    </source>
</evidence>
<dbReference type="PROSITE" id="PS50109">
    <property type="entry name" value="HIS_KIN"/>
    <property type="match status" value="1"/>
</dbReference>
<dbReference type="SUPFAM" id="SSF47384">
    <property type="entry name" value="Homodimeric domain of signal transducing histidine kinase"/>
    <property type="match status" value="1"/>
</dbReference>
<dbReference type="Pfam" id="PF02518">
    <property type="entry name" value="HATPase_c"/>
    <property type="match status" value="1"/>
</dbReference>
<evidence type="ECO:0000259" key="13">
    <source>
        <dbReference type="PROSITE" id="PS50885"/>
    </source>
</evidence>
<evidence type="ECO:0000256" key="5">
    <source>
        <dbReference type="ARBA" id="ARBA00022679"/>
    </source>
</evidence>
<evidence type="ECO:0000256" key="9">
    <source>
        <dbReference type="ARBA" id="ARBA00023012"/>
    </source>
</evidence>
<dbReference type="InterPro" id="IPR003661">
    <property type="entry name" value="HisK_dim/P_dom"/>
</dbReference>
<name>A0ABX1GF98_9GAMM</name>
<protein>
    <recommendedName>
        <fullName evidence="3">histidine kinase</fullName>
        <ecNumber evidence="3">2.7.13.3</ecNumber>
    </recommendedName>
</protein>
<feature type="transmembrane region" description="Helical" evidence="11">
    <location>
        <begin position="12"/>
        <end position="37"/>
    </location>
</feature>
<dbReference type="Proteomes" id="UP000765845">
    <property type="component" value="Unassembled WGS sequence"/>
</dbReference>
<keyword evidence="9" id="KW-0902">Two-component regulatory system</keyword>
<dbReference type="PROSITE" id="PS50885">
    <property type="entry name" value="HAMP"/>
    <property type="match status" value="1"/>
</dbReference>
<evidence type="ECO:0000259" key="12">
    <source>
        <dbReference type="PROSITE" id="PS50109"/>
    </source>
</evidence>
<dbReference type="InterPro" id="IPR003594">
    <property type="entry name" value="HATPase_dom"/>
</dbReference>
<accession>A0ABX1GF98</accession>
<feature type="transmembrane region" description="Helical" evidence="11">
    <location>
        <begin position="164"/>
        <end position="188"/>
    </location>
</feature>
<reference evidence="14 15" key="1">
    <citation type="submission" date="2020-04" db="EMBL/GenBank/DDBJ databases">
        <authorList>
            <person name="Yoon J."/>
        </authorList>
    </citation>
    <scope>NUCLEOTIDE SEQUENCE [LARGE SCALE GENOMIC DNA]</scope>
    <source>
        <strain evidence="14 15">KMU-166</strain>
    </source>
</reference>
<dbReference type="CDD" id="cd00082">
    <property type="entry name" value="HisKA"/>
    <property type="match status" value="1"/>
</dbReference>
<sequence length="468" mass="52128">MMLNKIFTSFTFRFLVGYVAWLSVAVLLVLMLIYAFIAYDFFSDVHRSVEVELKELREAYEEGGEEGVDRFVEVRSGPTRLIRFFYYVGDSERHKVAGNLEEWPNTKEYRGGWLGFDFASLTKIADPVNTEFIARSTRLESGEHLLVARHYADVLNSTTLVAGALIRSMVATIILGTIGGAIMAGLSLKRIEAINESLLRIMSGDFSERIDISSSTGDFRRLSVNVNQMLDRIEVLMTGVRQVSDNIAHDLRTPLTRLRNRLSELYDDCDNPQNREQVEALIEEADGLLGTFSALLRIAQVESGNRRSGFGEVDLCTLVSDVIELYEPLASDKEQQFNTAMARVGKFHGDRNLLFQAVANLVDNAIKYTPEGGRVHVGLSVDAKAFKITVADSGVGIPAADKEKVFQRFFRVEGSRSQHPGNGLGLSLVQAVVRLHDGFIELEDNHPGLRIVVRLPRQNASASHARAI</sequence>
<dbReference type="EC" id="2.7.13.3" evidence="3"/>
<evidence type="ECO:0000256" key="4">
    <source>
        <dbReference type="ARBA" id="ARBA00022553"/>
    </source>
</evidence>
<dbReference type="InterPro" id="IPR050428">
    <property type="entry name" value="TCS_sensor_his_kinase"/>
</dbReference>
<keyword evidence="10 11" id="KW-0472">Membrane</keyword>
<evidence type="ECO:0000256" key="11">
    <source>
        <dbReference type="SAM" id="Phobius"/>
    </source>
</evidence>
<dbReference type="Gene3D" id="3.30.565.10">
    <property type="entry name" value="Histidine kinase-like ATPase, C-terminal domain"/>
    <property type="match status" value="1"/>
</dbReference>
<dbReference type="PANTHER" id="PTHR45436">
    <property type="entry name" value="SENSOR HISTIDINE KINASE YKOH"/>
    <property type="match status" value="1"/>
</dbReference>
<dbReference type="InterPro" id="IPR005467">
    <property type="entry name" value="His_kinase_dom"/>
</dbReference>
<dbReference type="CDD" id="cd06225">
    <property type="entry name" value="HAMP"/>
    <property type="match status" value="1"/>
</dbReference>
<dbReference type="Pfam" id="PF00672">
    <property type="entry name" value="HAMP"/>
    <property type="match status" value="1"/>
</dbReference>